<evidence type="ECO:0000256" key="3">
    <source>
        <dbReference type="ARBA" id="ARBA00022989"/>
    </source>
</evidence>
<dbReference type="PANTHER" id="PTHR37306:SF1">
    <property type="entry name" value="COLICIN V PRODUCTION PROTEIN"/>
    <property type="match status" value="1"/>
</dbReference>
<gene>
    <name evidence="6" type="ORF">QP433_05550</name>
</gene>
<comment type="caution">
    <text evidence="6">The sequence shown here is derived from an EMBL/GenBank/DDBJ whole genome shotgun (WGS) entry which is preliminary data.</text>
</comment>
<dbReference type="RefSeq" id="WP_101975511.1">
    <property type="nucleotide sequence ID" value="NZ_JASOOE010000009.1"/>
</dbReference>
<feature type="transmembrane region" description="Helical" evidence="5">
    <location>
        <begin position="120"/>
        <end position="142"/>
    </location>
</feature>
<dbReference type="GO" id="GO:0009403">
    <property type="term" value="P:toxin biosynthetic process"/>
    <property type="evidence" value="ECO:0007669"/>
    <property type="project" value="InterPro"/>
</dbReference>
<organism evidence="6 7">
    <name type="scientific">Facklamia hominis</name>
    <dbReference type="NCBI Taxonomy" id="178214"/>
    <lineage>
        <taxon>Bacteria</taxon>
        <taxon>Bacillati</taxon>
        <taxon>Bacillota</taxon>
        <taxon>Bacilli</taxon>
        <taxon>Lactobacillales</taxon>
        <taxon>Aerococcaceae</taxon>
        <taxon>Facklamia</taxon>
    </lineage>
</organism>
<keyword evidence="2 5" id="KW-0812">Transmembrane</keyword>
<sequence length="178" mass="20682">MFSLLVIIILALAFYAGYRRGLVMQAVRLIGYLISFVLANFYFQPLSHWLEMFIPFPAIRADTNLALYSEAESFFVDQIFYRCLTFLLIWLIGWLLTNLLSSFLTKLSYYSVLNIVNRLLGGAINFLVAYFIVFMVLFLLSLMPIEFIQQQFVNHPLLFWIVDATPLLADYVRHLGLV</sequence>
<dbReference type="GO" id="GO:0016020">
    <property type="term" value="C:membrane"/>
    <property type="evidence" value="ECO:0007669"/>
    <property type="project" value="UniProtKB-SubCell"/>
</dbReference>
<evidence type="ECO:0000256" key="2">
    <source>
        <dbReference type="ARBA" id="ARBA00022692"/>
    </source>
</evidence>
<dbReference type="AlphaFoldDB" id="A0AAJ1Q6I0"/>
<protein>
    <submittedName>
        <fullName evidence="6">CvpA family protein</fullName>
    </submittedName>
</protein>
<dbReference type="Proteomes" id="UP001229251">
    <property type="component" value="Unassembled WGS sequence"/>
</dbReference>
<evidence type="ECO:0000256" key="4">
    <source>
        <dbReference type="ARBA" id="ARBA00023136"/>
    </source>
</evidence>
<evidence type="ECO:0000313" key="7">
    <source>
        <dbReference type="Proteomes" id="UP001229251"/>
    </source>
</evidence>
<keyword evidence="4 5" id="KW-0472">Membrane</keyword>
<accession>A0AAJ1Q6I0</accession>
<evidence type="ECO:0000256" key="1">
    <source>
        <dbReference type="ARBA" id="ARBA00004141"/>
    </source>
</evidence>
<reference evidence="6" key="1">
    <citation type="submission" date="2023-05" db="EMBL/GenBank/DDBJ databases">
        <title>Cataloging the Phylogenetic Diversity of Human Bladder Bacteria.</title>
        <authorList>
            <person name="Du J."/>
        </authorList>
    </citation>
    <scope>NUCLEOTIDE SEQUENCE</scope>
    <source>
        <strain evidence="6">UMB1231</strain>
    </source>
</reference>
<comment type="subcellular location">
    <subcellularLocation>
        <location evidence="1">Membrane</location>
        <topology evidence="1">Multi-pass membrane protein</topology>
    </subcellularLocation>
</comment>
<evidence type="ECO:0000313" key="6">
    <source>
        <dbReference type="EMBL" id="MDK7187440.1"/>
    </source>
</evidence>
<dbReference type="PANTHER" id="PTHR37306">
    <property type="entry name" value="COLICIN V PRODUCTION PROTEIN"/>
    <property type="match status" value="1"/>
</dbReference>
<keyword evidence="3 5" id="KW-1133">Transmembrane helix</keyword>
<feature type="transmembrane region" description="Helical" evidence="5">
    <location>
        <begin position="29"/>
        <end position="50"/>
    </location>
</feature>
<proteinExistence type="predicted"/>
<dbReference type="InterPro" id="IPR003825">
    <property type="entry name" value="Colicin-V_CvpA"/>
</dbReference>
<name>A0AAJ1Q6I0_9LACT</name>
<dbReference type="EMBL" id="JASOOE010000009">
    <property type="protein sequence ID" value="MDK7187440.1"/>
    <property type="molecule type" value="Genomic_DNA"/>
</dbReference>
<dbReference type="Pfam" id="PF02674">
    <property type="entry name" value="Colicin_V"/>
    <property type="match status" value="1"/>
</dbReference>
<evidence type="ECO:0000256" key="5">
    <source>
        <dbReference type="SAM" id="Phobius"/>
    </source>
</evidence>
<feature type="transmembrane region" description="Helical" evidence="5">
    <location>
        <begin position="79"/>
        <end position="100"/>
    </location>
</feature>